<evidence type="ECO:0000259" key="1">
    <source>
        <dbReference type="PROSITE" id="PS51186"/>
    </source>
</evidence>
<dbReference type="PROSITE" id="PS51186">
    <property type="entry name" value="GNAT"/>
    <property type="match status" value="1"/>
</dbReference>
<feature type="domain" description="N-acetyltransferase" evidence="1">
    <location>
        <begin position="1"/>
        <end position="135"/>
    </location>
</feature>
<dbReference type="Gene3D" id="3.40.630.30">
    <property type="match status" value="1"/>
</dbReference>
<evidence type="ECO:0000313" key="3">
    <source>
        <dbReference type="Proteomes" id="UP001570417"/>
    </source>
</evidence>
<dbReference type="Proteomes" id="UP001570417">
    <property type="component" value="Unassembled WGS sequence"/>
</dbReference>
<dbReference type="RefSeq" id="WP_372268775.1">
    <property type="nucleotide sequence ID" value="NZ_JBFRUW010000207.1"/>
</dbReference>
<dbReference type="CDD" id="cd04301">
    <property type="entry name" value="NAT_SF"/>
    <property type="match status" value="1"/>
</dbReference>
<organism evidence="2 3">
    <name type="scientific">Vibrio gallaecicus</name>
    <dbReference type="NCBI Taxonomy" id="552386"/>
    <lineage>
        <taxon>Bacteria</taxon>
        <taxon>Pseudomonadati</taxon>
        <taxon>Pseudomonadota</taxon>
        <taxon>Gammaproteobacteria</taxon>
        <taxon>Vibrionales</taxon>
        <taxon>Vibrionaceae</taxon>
        <taxon>Vibrio</taxon>
    </lineage>
</organism>
<accession>A0ABV4NHG9</accession>
<proteinExistence type="predicted"/>
<evidence type="ECO:0000313" key="2">
    <source>
        <dbReference type="EMBL" id="MFA0570917.1"/>
    </source>
</evidence>
<dbReference type="EMBL" id="JBFRUW010000207">
    <property type="protein sequence ID" value="MFA0570917.1"/>
    <property type="molecule type" value="Genomic_DNA"/>
</dbReference>
<dbReference type="InterPro" id="IPR000182">
    <property type="entry name" value="GNAT_dom"/>
</dbReference>
<gene>
    <name evidence="2" type="ORF">AB4566_21950</name>
</gene>
<dbReference type="Pfam" id="PF13673">
    <property type="entry name" value="Acetyltransf_10"/>
    <property type="match status" value="1"/>
</dbReference>
<comment type="caution">
    <text evidence="2">The sequence shown here is derived from an EMBL/GenBank/DDBJ whole genome shotgun (WGS) entry which is preliminary data.</text>
</comment>
<sequence length="140" mass="15972">MDIQQVTTAEVLPIRHRVLWPDKSPSFCEVNGDELATHYGAFIGGELVCVASVYKNAHEARLRKFATLPDYQGQGIGTKVIEYLVCDLKRVQVNYFWCDARTSAVSFYQKFGLYVEGNEFQKSGVSYFKMSVSWKLQKQT</sequence>
<dbReference type="InterPro" id="IPR016181">
    <property type="entry name" value="Acyl_CoA_acyltransferase"/>
</dbReference>
<keyword evidence="3" id="KW-1185">Reference proteome</keyword>
<name>A0ABV4NHG9_9VIBR</name>
<protein>
    <submittedName>
        <fullName evidence="2">GNAT family N-acetyltransferase</fullName>
    </submittedName>
</protein>
<reference evidence="2 3" key="1">
    <citation type="journal article" date="2024" name="ISME J.">
        <title>Tailless and filamentous prophages are predominant in marine Vibrio.</title>
        <authorList>
            <person name="Steensen K."/>
            <person name="Seneca J."/>
            <person name="Bartlau N."/>
            <person name="Yu X.A."/>
            <person name="Hussain F.A."/>
            <person name="Polz M.F."/>
        </authorList>
    </citation>
    <scope>NUCLEOTIDE SEQUENCE [LARGE SCALE GENOMIC DNA]</scope>
    <source>
        <strain evidence="2 3">10N.222.51.A1</strain>
    </source>
</reference>
<dbReference type="SUPFAM" id="SSF55729">
    <property type="entry name" value="Acyl-CoA N-acyltransferases (Nat)"/>
    <property type="match status" value="1"/>
</dbReference>